<dbReference type="STRING" id="200361.A0A452ZJ71"/>
<reference evidence="3" key="3">
    <citation type="journal article" date="2017" name="Nature">
        <title>Genome sequence of the progenitor of the wheat D genome Aegilops tauschii.</title>
        <authorList>
            <person name="Luo M.C."/>
            <person name="Gu Y.Q."/>
            <person name="Puiu D."/>
            <person name="Wang H."/>
            <person name="Twardziok S.O."/>
            <person name="Deal K.R."/>
            <person name="Huo N."/>
            <person name="Zhu T."/>
            <person name="Wang L."/>
            <person name="Wang Y."/>
            <person name="McGuire P.E."/>
            <person name="Liu S."/>
            <person name="Long H."/>
            <person name="Ramasamy R.K."/>
            <person name="Rodriguez J.C."/>
            <person name="Van S.L."/>
            <person name="Yuan L."/>
            <person name="Wang Z."/>
            <person name="Xia Z."/>
            <person name="Xiao L."/>
            <person name="Anderson O.D."/>
            <person name="Ouyang S."/>
            <person name="Liang Y."/>
            <person name="Zimin A.V."/>
            <person name="Pertea G."/>
            <person name="Qi P."/>
            <person name="Bennetzen J.L."/>
            <person name="Dai X."/>
            <person name="Dawson M.W."/>
            <person name="Muller H.G."/>
            <person name="Kugler K."/>
            <person name="Rivarola-Duarte L."/>
            <person name="Spannagl M."/>
            <person name="Mayer K.F.X."/>
            <person name="Lu F.H."/>
            <person name="Bevan M.W."/>
            <person name="Leroy P."/>
            <person name="Li P."/>
            <person name="You F.M."/>
            <person name="Sun Q."/>
            <person name="Liu Z."/>
            <person name="Lyons E."/>
            <person name="Wicker T."/>
            <person name="Salzberg S.L."/>
            <person name="Devos K.M."/>
            <person name="Dvorak J."/>
        </authorList>
    </citation>
    <scope>NUCLEOTIDE SEQUENCE [LARGE SCALE GENOMIC DNA]</scope>
    <source>
        <strain evidence="3">cv. AL8/78</strain>
    </source>
</reference>
<evidence type="ECO:0000256" key="1">
    <source>
        <dbReference type="ARBA" id="ARBA00004167"/>
    </source>
</evidence>
<dbReference type="GO" id="GO:0016020">
    <property type="term" value="C:membrane"/>
    <property type="evidence" value="ECO:0007669"/>
    <property type="project" value="UniProtKB-SubCell"/>
</dbReference>
<keyword evidence="4" id="KW-1185">Reference proteome</keyword>
<dbReference type="Pfam" id="PF12819">
    <property type="entry name" value="Malectin_like"/>
    <property type="match status" value="1"/>
</dbReference>
<sequence>SYVDELTKLRYTTDAGFTDAGSNHNVSIRHTNPEYTKRYPQAENVRSFPGAVRSCYTLRPIVSGSKYLLRASFMYGNYDGLNMIPVFDLYLGVNFWMTVNFSKDDPDLAFYSEVITVLPEDSVQVCLVDTGLGTPFISWLELRPLKNTLYPQANVTQALALSRRWNFGGDRMIRYPEDPYDRPWFPWNDPGSLQISTEQKVERDESTREIFHAPSVVMQTAITTPNVSTDIEFGYNVRTDHVYPKP</sequence>
<dbReference type="Proteomes" id="UP000015105">
    <property type="component" value="Chromosome 1D"/>
</dbReference>
<name>A0A452ZJ71_AEGTS</name>
<reference evidence="4" key="1">
    <citation type="journal article" date="2014" name="Science">
        <title>Ancient hybridizations among the ancestral genomes of bread wheat.</title>
        <authorList>
            <consortium name="International Wheat Genome Sequencing Consortium,"/>
            <person name="Marcussen T."/>
            <person name="Sandve S.R."/>
            <person name="Heier L."/>
            <person name="Spannagl M."/>
            <person name="Pfeifer M."/>
            <person name="Jakobsen K.S."/>
            <person name="Wulff B.B."/>
            <person name="Steuernagel B."/>
            <person name="Mayer K.F."/>
            <person name="Olsen O.A."/>
        </authorList>
    </citation>
    <scope>NUCLEOTIDE SEQUENCE [LARGE SCALE GENOMIC DNA]</scope>
    <source>
        <strain evidence="4">cv. AL8/78</strain>
    </source>
</reference>
<dbReference type="AlphaFoldDB" id="A0A452ZJ71"/>
<reference evidence="3" key="5">
    <citation type="journal article" date="2021" name="G3 (Bethesda)">
        <title>Aegilops tauschii genome assembly Aet v5.0 features greater sequence contiguity and improved annotation.</title>
        <authorList>
            <person name="Wang L."/>
            <person name="Zhu T."/>
            <person name="Rodriguez J.C."/>
            <person name="Deal K.R."/>
            <person name="Dubcovsky J."/>
            <person name="McGuire P.E."/>
            <person name="Lux T."/>
            <person name="Spannagl M."/>
            <person name="Mayer K.F.X."/>
            <person name="Baldrich P."/>
            <person name="Meyers B.C."/>
            <person name="Huo N."/>
            <person name="Gu Y.Q."/>
            <person name="Zhou H."/>
            <person name="Devos K.M."/>
            <person name="Bennetzen J.L."/>
            <person name="Unver T."/>
            <person name="Budak H."/>
            <person name="Gulick P.J."/>
            <person name="Galiba G."/>
            <person name="Kalapos B."/>
            <person name="Nelson D.R."/>
            <person name="Li P."/>
            <person name="You F.M."/>
            <person name="Luo M.C."/>
            <person name="Dvorak J."/>
        </authorList>
    </citation>
    <scope>NUCLEOTIDE SEQUENCE [LARGE SCALE GENOMIC DNA]</scope>
    <source>
        <strain evidence="3">cv. AL8/78</strain>
    </source>
</reference>
<dbReference type="InterPro" id="IPR024788">
    <property type="entry name" value="Malectin-like_Carb-bd_dom"/>
</dbReference>
<dbReference type="EnsemblPlants" id="AET1Gv20801100.1">
    <property type="protein sequence ID" value="AET1Gv20801100.1"/>
    <property type="gene ID" value="AET1Gv20801100"/>
</dbReference>
<feature type="domain" description="Malectin-like" evidence="2">
    <location>
        <begin position="1"/>
        <end position="238"/>
    </location>
</feature>
<dbReference type="PANTHER" id="PTHR45631">
    <property type="entry name" value="OS07G0107800 PROTEIN-RELATED"/>
    <property type="match status" value="1"/>
</dbReference>
<dbReference type="Gramene" id="AET1Gv20801100.1">
    <property type="protein sequence ID" value="AET1Gv20801100.1"/>
    <property type="gene ID" value="AET1Gv20801100"/>
</dbReference>
<comment type="subcellular location">
    <subcellularLocation>
        <location evidence="1">Membrane</location>
        <topology evidence="1">Single-pass membrane protein</topology>
    </subcellularLocation>
</comment>
<evidence type="ECO:0000313" key="3">
    <source>
        <dbReference type="EnsemblPlants" id="AET1Gv20801100.1"/>
    </source>
</evidence>
<proteinExistence type="predicted"/>
<organism evidence="3 4">
    <name type="scientific">Aegilops tauschii subsp. strangulata</name>
    <name type="common">Goatgrass</name>
    <dbReference type="NCBI Taxonomy" id="200361"/>
    <lineage>
        <taxon>Eukaryota</taxon>
        <taxon>Viridiplantae</taxon>
        <taxon>Streptophyta</taxon>
        <taxon>Embryophyta</taxon>
        <taxon>Tracheophyta</taxon>
        <taxon>Spermatophyta</taxon>
        <taxon>Magnoliopsida</taxon>
        <taxon>Liliopsida</taxon>
        <taxon>Poales</taxon>
        <taxon>Poaceae</taxon>
        <taxon>BOP clade</taxon>
        <taxon>Pooideae</taxon>
        <taxon>Triticodae</taxon>
        <taxon>Triticeae</taxon>
        <taxon>Triticinae</taxon>
        <taxon>Aegilops</taxon>
    </lineage>
</organism>
<accession>A0A452ZJ71</accession>
<evidence type="ECO:0000259" key="2">
    <source>
        <dbReference type="Pfam" id="PF12819"/>
    </source>
</evidence>
<evidence type="ECO:0000313" key="4">
    <source>
        <dbReference type="Proteomes" id="UP000015105"/>
    </source>
</evidence>
<protein>
    <recommendedName>
        <fullName evidence="2">Malectin-like domain-containing protein</fullName>
    </recommendedName>
</protein>
<reference evidence="4" key="2">
    <citation type="journal article" date="2017" name="Nat. Plants">
        <title>The Aegilops tauschii genome reveals multiple impacts of transposons.</title>
        <authorList>
            <person name="Zhao G."/>
            <person name="Zou C."/>
            <person name="Li K."/>
            <person name="Wang K."/>
            <person name="Li T."/>
            <person name="Gao L."/>
            <person name="Zhang X."/>
            <person name="Wang H."/>
            <person name="Yang Z."/>
            <person name="Liu X."/>
            <person name="Jiang W."/>
            <person name="Mao L."/>
            <person name="Kong X."/>
            <person name="Jiao Y."/>
            <person name="Jia J."/>
        </authorList>
    </citation>
    <scope>NUCLEOTIDE SEQUENCE [LARGE SCALE GENOMIC DNA]</scope>
    <source>
        <strain evidence="4">cv. AL8/78</strain>
    </source>
</reference>
<dbReference type="PANTHER" id="PTHR45631:SF217">
    <property type="entry name" value="PROTEIN KINASE DOMAIN-CONTAINING PROTEIN"/>
    <property type="match status" value="1"/>
</dbReference>
<reference evidence="3" key="4">
    <citation type="submission" date="2019-03" db="UniProtKB">
        <authorList>
            <consortium name="EnsemblPlants"/>
        </authorList>
    </citation>
    <scope>IDENTIFICATION</scope>
</reference>